<evidence type="ECO:0000313" key="1">
    <source>
        <dbReference type="EMBL" id="KAG6486214.1"/>
    </source>
</evidence>
<accession>A0A8J5KPJ6</accession>
<reference evidence="1 2" key="1">
    <citation type="submission" date="2020-08" db="EMBL/GenBank/DDBJ databases">
        <title>Plant Genome Project.</title>
        <authorList>
            <person name="Zhang R.-G."/>
        </authorList>
    </citation>
    <scope>NUCLEOTIDE SEQUENCE [LARGE SCALE GENOMIC DNA]</scope>
    <source>
        <tissue evidence="1">Rhizome</tissue>
    </source>
</reference>
<organism evidence="1 2">
    <name type="scientific">Zingiber officinale</name>
    <name type="common">Ginger</name>
    <name type="synonym">Amomum zingiber</name>
    <dbReference type="NCBI Taxonomy" id="94328"/>
    <lineage>
        <taxon>Eukaryota</taxon>
        <taxon>Viridiplantae</taxon>
        <taxon>Streptophyta</taxon>
        <taxon>Embryophyta</taxon>
        <taxon>Tracheophyta</taxon>
        <taxon>Spermatophyta</taxon>
        <taxon>Magnoliopsida</taxon>
        <taxon>Liliopsida</taxon>
        <taxon>Zingiberales</taxon>
        <taxon>Zingiberaceae</taxon>
        <taxon>Zingiber</taxon>
    </lineage>
</organism>
<proteinExistence type="predicted"/>
<dbReference type="PANTHER" id="PTHR36723:SF1">
    <property type="entry name" value="F22C12.19"/>
    <property type="match status" value="1"/>
</dbReference>
<gene>
    <name evidence="1" type="ORF">ZIOFF_054784</name>
</gene>
<protein>
    <submittedName>
        <fullName evidence="1">Uncharacterized protein</fullName>
    </submittedName>
</protein>
<keyword evidence="2" id="KW-1185">Reference proteome</keyword>
<sequence>MNLLFDAHVKMPLGLKSQVNGKRENFGETSMSISLLSKHEGKAFNREFDSKVNNGPDNKRPRLDQSDSYAKNIRVDDDSTICQKKTDLIRCSSADKVWLIKPKRGADGKRNDRKNFRSGIKTRYDTLPTKMGVFSIDSTSAGSNLLRRYPCVSSETYEFTLFPGTYGLKSDLSDITRHIDEVGISELLDGSYRYSNVNAEKGKKLPVVSESMLTSLKKAISVLPHDGLTYSNSNGKEAVCLSKFSSSPVHDCSHPNKDDESTNTKYPNIGDADLYQPKKILEHLAIPSGSDLTTLLEDLSLTSSTSKLTKPSKNFHAASLPPFSWSCSHSSACKPTADSSKLVLTKHECQGRWIRIDCNSLLTGDNQHFFLDLEMLTVDNNGDSLQRTTVLQDNHLDSSPKFPCGQLSNMVFQTSNSVERNAPDDIRLEKGPCLSVLTHKRLNFVEDHAHCSSNGLECDNKDNCLVRTSGTEASMKFQGKDPDLPDHIRSASMLCSTKVLKDLHTVNEPGCVSSGSFNCKDIGECSWSLPNLSASDMSQHDVLLALRKNLTNKHIFVNVTDYSPQELHAAGILLEMTRHWSAFKVQTEDCGKIRRSKSSQKAMKNHKSISQTGRSEFFRTRNHDPVRTADLSYWEHKPIEKKNDMRMSGRVTIKNSNQLEGGVSPHKLEKDLHVGGASSLPNVTVRSTSLIPTIARVGNGYETHQKLRKTTGSSFMVGTCIKDWSRGRNKQE</sequence>
<dbReference type="Proteomes" id="UP000734854">
    <property type="component" value="Unassembled WGS sequence"/>
</dbReference>
<evidence type="ECO:0000313" key="2">
    <source>
        <dbReference type="Proteomes" id="UP000734854"/>
    </source>
</evidence>
<comment type="caution">
    <text evidence="1">The sequence shown here is derived from an EMBL/GenBank/DDBJ whole genome shotgun (WGS) entry which is preliminary data.</text>
</comment>
<dbReference type="PANTHER" id="PTHR36723">
    <property type="entry name" value="F22C12.19"/>
    <property type="match status" value="1"/>
</dbReference>
<name>A0A8J5KPJ6_ZINOF</name>
<dbReference type="EMBL" id="JACMSC010000015">
    <property type="protein sequence ID" value="KAG6486214.1"/>
    <property type="molecule type" value="Genomic_DNA"/>
</dbReference>
<dbReference type="AlphaFoldDB" id="A0A8J5KPJ6"/>